<dbReference type="Pfam" id="PF04451">
    <property type="entry name" value="Capsid_NCLDV"/>
    <property type="match status" value="1"/>
</dbReference>
<dbReference type="InterPro" id="IPR038519">
    <property type="entry name" value="MCP_C_sf"/>
</dbReference>
<dbReference type="InterPro" id="IPR031654">
    <property type="entry name" value="Capsid_N"/>
</dbReference>
<dbReference type="SUPFAM" id="SSF49749">
    <property type="entry name" value="Group II dsDNA viruses VP"/>
    <property type="match status" value="2"/>
</dbReference>
<reference evidence="3" key="1">
    <citation type="journal article" date="2020" name="Nature">
        <title>Giant virus diversity and host interactions through global metagenomics.</title>
        <authorList>
            <person name="Schulz F."/>
            <person name="Roux S."/>
            <person name="Paez-Espino D."/>
            <person name="Jungbluth S."/>
            <person name="Walsh D.A."/>
            <person name="Denef V.J."/>
            <person name="McMahon K.D."/>
            <person name="Konstantinidis K.T."/>
            <person name="Eloe-Fadrosh E.A."/>
            <person name="Kyrpides N.C."/>
            <person name="Woyke T."/>
        </authorList>
    </citation>
    <scope>NUCLEOTIDE SEQUENCE</scope>
    <source>
        <strain evidence="3">GVMAG-M-3300023179-111</strain>
    </source>
</reference>
<feature type="domain" description="Major capsid protein C-terminal" evidence="1">
    <location>
        <begin position="257"/>
        <end position="462"/>
    </location>
</feature>
<sequence>MSALTSSNVTSGFIDLATFDEIEKYMYGGPDATAYFVRETRKSTWFTQVPVVLTKASGTPAFNQDWAVSISRAGDYLLQSWLRLTTPSVTLTSAAGVGNKSIRWTRNFMHSIIKECNVTFNDLVAARFDNYHLDFWAAFTVPASKRNGYDNMVGNVSDLIDPTPAGSAIPSYTLNLPLPFFYGRDSGVALPTAALPYNEMRINFSFRDWTELLILSTADEETNNVQLSADGSQLSGGVPVLGTCQVWANYAIVSNDERKRMACAPRDILVEQVQTAPRSTFTPATNAAQSFDIRFSHAIKVLFFAVRNTTCKSEWSNYATSSPTVVDSAGTPVISFYPSASADPILQTSLIYENTNRLAQMGSDYFSLVNPWYHAPTVPDFIGFHSYSYSLDFMSLDPMGSTNYGKLTNVSIVPEASATAVAAASSTPANPGPSGSGYYQAQTFEFVVTCINNNIIRVSGGKAPSVPQTVRCHKRCDNSFMGKHCKLSPQILCM</sequence>
<proteinExistence type="predicted"/>
<dbReference type="InterPro" id="IPR007542">
    <property type="entry name" value="MCP_C"/>
</dbReference>
<evidence type="ECO:0000259" key="1">
    <source>
        <dbReference type="Pfam" id="PF04451"/>
    </source>
</evidence>
<organism evidence="3">
    <name type="scientific">viral metagenome</name>
    <dbReference type="NCBI Taxonomy" id="1070528"/>
    <lineage>
        <taxon>unclassified sequences</taxon>
        <taxon>metagenomes</taxon>
        <taxon>organismal metagenomes</taxon>
    </lineage>
</organism>
<dbReference type="InterPro" id="IPR016112">
    <property type="entry name" value="VP_dsDNA_II"/>
</dbReference>
<evidence type="ECO:0000313" key="3">
    <source>
        <dbReference type="EMBL" id="QHT22431.1"/>
    </source>
</evidence>
<dbReference type="GO" id="GO:0005198">
    <property type="term" value="F:structural molecule activity"/>
    <property type="evidence" value="ECO:0007669"/>
    <property type="project" value="InterPro"/>
</dbReference>
<dbReference type="Pfam" id="PF16903">
    <property type="entry name" value="Capsid_N"/>
    <property type="match status" value="1"/>
</dbReference>
<evidence type="ECO:0008006" key="4">
    <source>
        <dbReference type="Google" id="ProtNLM"/>
    </source>
</evidence>
<protein>
    <recommendedName>
        <fullName evidence="4">Major capsid protein N-terminal domain-containing protein</fullName>
    </recommendedName>
</protein>
<dbReference type="AlphaFoldDB" id="A0A6C0E1E0"/>
<dbReference type="Gene3D" id="2.70.9.10">
    <property type="entry name" value="Adenovirus Type 2 Hexon, domain 4"/>
    <property type="match status" value="1"/>
</dbReference>
<dbReference type="Gene3D" id="2.70.9.20">
    <property type="entry name" value="Major capsid protein Vp54"/>
    <property type="match status" value="1"/>
</dbReference>
<dbReference type="EMBL" id="MN739709">
    <property type="protein sequence ID" value="QHT22431.1"/>
    <property type="molecule type" value="Genomic_DNA"/>
</dbReference>
<accession>A0A6C0E1E0</accession>
<feature type="domain" description="Major capsid protein N-terminal" evidence="2">
    <location>
        <begin position="35"/>
        <end position="250"/>
    </location>
</feature>
<evidence type="ECO:0000259" key="2">
    <source>
        <dbReference type="Pfam" id="PF16903"/>
    </source>
</evidence>
<name>A0A6C0E1E0_9ZZZZ</name>